<feature type="domain" description="NfeD integral membrane" evidence="7">
    <location>
        <begin position="240"/>
        <end position="355"/>
    </location>
</feature>
<gene>
    <name evidence="9" type="ORF">DRJ26_03385</name>
</gene>
<evidence type="ECO:0000256" key="2">
    <source>
        <dbReference type="ARBA" id="ARBA00022692"/>
    </source>
</evidence>
<dbReference type="SUPFAM" id="SSF52096">
    <property type="entry name" value="ClpP/crotonase"/>
    <property type="match status" value="1"/>
</dbReference>
<comment type="subcellular location">
    <subcellularLocation>
        <location evidence="1">Membrane</location>
        <topology evidence="1">Multi-pass membrane protein</topology>
    </subcellularLocation>
</comment>
<dbReference type="Gene3D" id="3.90.226.10">
    <property type="entry name" value="2-enoyl-CoA Hydratase, Chain A, domain 1"/>
    <property type="match status" value="1"/>
</dbReference>
<organism evidence="9 10">
    <name type="scientific">Thermoproteota archaeon</name>
    <dbReference type="NCBI Taxonomy" id="2056631"/>
    <lineage>
        <taxon>Archaea</taxon>
        <taxon>Thermoproteota</taxon>
    </lineage>
</organism>
<protein>
    <submittedName>
        <fullName evidence="9">Nodulation protein NfeD</fullName>
    </submittedName>
</protein>
<evidence type="ECO:0000256" key="5">
    <source>
        <dbReference type="SAM" id="Phobius"/>
    </source>
</evidence>
<dbReference type="SUPFAM" id="SSF141322">
    <property type="entry name" value="NfeD domain-like"/>
    <property type="match status" value="1"/>
</dbReference>
<dbReference type="Pfam" id="PF01957">
    <property type="entry name" value="NfeD"/>
    <property type="match status" value="1"/>
</dbReference>
<evidence type="ECO:0000256" key="3">
    <source>
        <dbReference type="ARBA" id="ARBA00022989"/>
    </source>
</evidence>
<feature type="transmembrane region" description="Helical" evidence="5">
    <location>
        <begin position="308"/>
        <end position="327"/>
    </location>
</feature>
<evidence type="ECO:0000313" key="9">
    <source>
        <dbReference type="EMBL" id="RLE53397.1"/>
    </source>
</evidence>
<evidence type="ECO:0000256" key="1">
    <source>
        <dbReference type="ARBA" id="ARBA00004141"/>
    </source>
</evidence>
<evidence type="ECO:0000313" key="10">
    <source>
        <dbReference type="Proteomes" id="UP000269499"/>
    </source>
</evidence>
<dbReference type="PANTHER" id="PTHR33507">
    <property type="entry name" value="INNER MEMBRANE PROTEIN YBBJ"/>
    <property type="match status" value="1"/>
</dbReference>
<dbReference type="Pfam" id="PF25145">
    <property type="entry name" value="NfeD1b_N"/>
    <property type="match status" value="1"/>
</dbReference>
<keyword evidence="3 5" id="KW-1133">Transmembrane helix</keyword>
<dbReference type="Gene3D" id="2.40.50.140">
    <property type="entry name" value="Nucleic acid-binding proteins"/>
    <property type="match status" value="1"/>
</dbReference>
<feature type="transmembrane region" description="Helical" evidence="5">
    <location>
        <begin position="270"/>
        <end position="301"/>
    </location>
</feature>
<evidence type="ECO:0000259" key="6">
    <source>
        <dbReference type="Pfam" id="PF01957"/>
    </source>
</evidence>
<dbReference type="Proteomes" id="UP000269499">
    <property type="component" value="Unassembled WGS sequence"/>
</dbReference>
<evidence type="ECO:0000259" key="8">
    <source>
        <dbReference type="Pfam" id="PF25145"/>
    </source>
</evidence>
<accession>A0A497F1R4</accession>
<sequence>MCMSINPISFRSRLLIIAVALFMSCLFLQVYVLASQSSVNRVYLAEIEMTIDRGAYDFLVNALAKAERDNSPLIVRLNTYGGYMDSMDMIIDLLLNARVPVVAWVGPRGAKATSAGTFIAMAAKYIAMADGSVIGSCQPRSIDPTQPVDPKVLNYAIAKMKALAERRYGFNDSRVEIAIKFVTENLDLTAREAYALGMVDFMADTIDELLVKLNWADAEVIKLSPGIISQFYSFLNDPIVIGLFFELGFWLILIDLFTAGIQVYGFVGAALIVLALFGMGILGVSATVIALMIVGAALIFLELKYPGIQVFGFAGLAMWIVSIILMYREQPYIEMTIPQYAVIASLAVGGGFLIFYLHRLRQAMRLRARMFDPKKLIGMVGTAKTDIKPGKYGVVHVAADTWTALSDYEIKAGEKVKVVEVIGLKVKVVPVKEE</sequence>
<dbReference type="InterPro" id="IPR029045">
    <property type="entry name" value="ClpP/crotonase-like_dom_sf"/>
</dbReference>
<feature type="transmembrane region" description="Helical" evidence="5">
    <location>
        <begin position="14"/>
        <end position="34"/>
    </location>
</feature>
<dbReference type="InterPro" id="IPR012340">
    <property type="entry name" value="NA-bd_OB-fold"/>
</dbReference>
<dbReference type="Pfam" id="PF24961">
    <property type="entry name" value="NfeD_membrane"/>
    <property type="match status" value="1"/>
</dbReference>
<comment type="caution">
    <text evidence="9">The sequence shown here is derived from an EMBL/GenBank/DDBJ whole genome shotgun (WGS) entry which is preliminary data.</text>
</comment>
<evidence type="ECO:0000259" key="7">
    <source>
        <dbReference type="Pfam" id="PF24961"/>
    </source>
</evidence>
<keyword evidence="4 5" id="KW-0472">Membrane</keyword>
<proteinExistence type="predicted"/>
<feature type="transmembrane region" description="Helical" evidence="5">
    <location>
        <begin position="239"/>
        <end position="264"/>
    </location>
</feature>
<name>A0A497F1R4_9CREN</name>
<dbReference type="GO" id="GO:0016020">
    <property type="term" value="C:membrane"/>
    <property type="evidence" value="ECO:0007669"/>
    <property type="project" value="UniProtKB-SubCell"/>
</dbReference>
<feature type="domain" description="NfeD-like C-terminal" evidence="6">
    <location>
        <begin position="375"/>
        <end position="430"/>
    </location>
</feature>
<reference evidence="9 10" key="1">
    <citation type="submission" date="2018-06" db="EMBL/GenBank/DDBJ databases">
        <title>Extensive metabolic versatility and redundancy in microbially diverse, dynamic hydrothermal sediments.</title>
        <authorList>
            <person name="Dombrowski N."/>
            <person name="Teske A."/>
            <person name="Baker B.J."/>
        </authorList>
    </citation>
    <scope>NUCLEOTIDE SEQUENCE [LARGE SCALE GENOMIC DNA]</scope>
    <source>
        <strain evidence="9">B20_G2</strain>
    </source>
</reference>
<dbReference type="InterPro" id="IPR056739">
    <property type="entry name" value="NfeD_membrane"/>
</dbReference>
<evidence type="ECO:0000256" key="4">
    <source>
        <dbReference type="ARBA" id="ARBA00023136"/>
    </source>
</evidence>
<keyword evidence="2 5" id="KW-0812">Transmembrane</keyword>
<feature type="domain" description="NfeD1b N-terminal" evidence="8">
    <location>
        <begin position="42"/>
        <end position="221"/>
    </location>
</feature>
<feature type="transmembrane region" description="Helical" evidence="5">
    <location>
        <begin position="339"/>
        <end position="357"/>
    </location>
</feature>
<dbReference type="InterPro" id="IPR002810">
    <property type="entry name" value="NfeD-like_C"/>
</dbReference>
<dbReference type="EMBL" id="QMRA01000068">
    <property type="protein sequence ID" value="RLE53397.1"/>
    <property type="molecule type" value="Genomic_DNA"/>
</dbReference>
<dbReference type="InterPro" id="IPR052165">
    <property type="entry name" value="Membrane_assoc_protease"/>
</dbReference>
<dbReference type="AlphaFoldDB" id="A0A497F1R4"/>
<dbReference type="InterPro" id="IPR056738">
    <property type="entry name" value="NfeD1b_N"/>
</dbReference>